<dbReference type="PANTHER" id="PTHR45228:SF5">
    <property type="entry name" value="CYCLIC DI-GMP PHOSPHODIESTERASE VC_1348-RELATED"/>
    <property type="match status" value="1"/>
</dbReference>
<protein>
    <submittedName>
        <fullName evidence="5">Response regulator</fullName>
    </submittedName>
</protein>
<feature type="domain" description="HD-GYP" evidence="4">
    <location>
        <begin position="152"/>
        <end position="347"/>
    </location>
</feature>
<keyword evidence="2" id="KW-0175">Coiled coil</keyword>
<reference evidence="5" key="1">
    <citation type="journal article" date="2020" name="mSystems">
        <title>Genome- and Community-Level Interaction Insights into Carbon Utilization and Element Cycling Functions of Hydrothermarchaeota in Hydrothermal Sediment.</title>
        <authorList>
            <person name="Zhou Z."/>
            <person name="Liu Y."/>
            <person name="Xu W."/>
            <person name="Pan J."/>
            <person name="Luo Z.H."/>
            <person name="Li M."/>
        </authorList>
    </citation>
    <scope>NUCLEOTIDE SEQUENCE [LARGE SCALE GENOMIC DNA]</scope>
    <source>
        <strain evidence="5">SpSt-349</strain>
    </source>
</reference>
<dbReference type="Pfam" id="PF00072">
    <property type="entry name" value="Response_reg"/>
    <property type="match status" value="1"/>
</dbReference>
<organism evidence="5">
    <name type="scientific">Geobacter metallireducens</name>
    <dbReference type="NCBI Taxonomy" id="28232"/>
    <lineage>
        <taxon>Bacteria</taxon>
        <taxon>Pseudomonadati</taxon>
        <taxon>Thermodesulfobacteriota</taxon>
        <taxon>Desulfuromonadia</taxon>
        <taxon>Geobacterales</taxon>
        <taxon>Geobacteraceae</taxon>
        <taxon>Geobacter</taxon>
    </lineage>
</organism>
<dbReference type="Gene3D" id="1.10.3210.10">
    <property type="entry name" value="Hypothetical protein af1432"/>
    <property type="match status" value="1"/>
</dbReference>
<dbReference type="InterPro" id="IPR011006">
    <property type="entry name" value="CheY-like_superfamily"/>
</dbReference>
<name>A0A831UB95_GEOME</name>
<dbReference type="PROSITE" id="PS50110">
    <property type="entry name" value="RESPONSE_REGULATORY"/>
    <property type="match status" value="1"/>
</dbReference>
<feature type="modified residue" description="4-aspartylphosphate" evidence="1">
    <location>
        <position position="53"/>
    </location>
</feature>
<dbReference type="InterPro" id="IPR003607">
    <property type="entry name" value="HD/PDEase_dom"/>
</dbReference>
<gene>
    <name evidence="5" type="ORF">ENQ87_02875</name>
</gene>
<dbReference type="Pfam" id="PF13487">
    <property type="entry name" value="HD_5"/>
    <property type="match status" value="1"/>
</dbReference>
<evidence type="ECO:0000256" key="1">
    <source>
        <dbReference type="PROSITE-ProRule" id="PRU00169"/>
    </source>
</evidence>
<dbReference type="EMBL" id="DSOV01000009">
    <property type="protein sequence ID" value="HEN41310.1"/>
    <property type="molecule type" value="Genomic_DNA"/>
</dbReference>
<dbReference type="SUPFAM" id="SSF52172">
    <property type="entry name" value="CheY-like"/>
    <property type="match status" value="1"/>
</dbReference>
<dbReference type="InterPro" id="IPR037522">
    <property type="entry name" value="HD_GYP_dom"/>
</dbReference>
<comment type="caution">
    <text evidence="5">The sequence shown here is derived from an EMBL/GenBank/DDBJ whole genome shotgun (WGS) entry which is preliminary data.</text>
</comment>
<evidence type="ECO:0000259" key="4">
    <source>
        <dbReference type="PROSITE" id="PS51832"/>
    </source>
</evidence>
<dbReference type="InterPro" id="IPR001789">
    <property type="entry name" value="Sig_transdc_resp-reg_receiver"/>
</dbReference>
<accession>A0A831UB95</accession>
<evidence type="ECO:0000313" key="5">
    <source>
        <dbReference type="EMBL" id="HEN41310.1"/>
    </source>
</evidence>
<dbReference type="PROSITE" id="PS51832">
    <property type="entry name" value="HD_GYP"/>
    <property type="match status" value="1"/>
</dbReference>
<evidence type="ECO:0000259" key="3">
    <source>
        <dbReference type="PROSITE" id="PS50110"/>
    </source>
</evidence>
<dbReference type="CDD" id="cd00077">
    <property type="entry name" value="HDc"/>
    <property type="match status" value="1"/>
</dbReference>
<evidence type="ECO:0000256" key="2">
    <source>
        <dbReference type="SAM" id="Coils"/>
    </source>
</evidence>
<dbReference type="GO" id="GO:0000160">
    <property type="term" value="P:phosphorelay signal transduction system"/>
    <property type="evidence" value="ECO:0007669"/>
    <property type="project" value="InterPro"/>
</dbReference>
<proteinExistence type="predicted"/>
<dbReference type="AlphaFoldDB" id="A0A831UB95"/>
<dbReference type="PANTHER" id="PTHR45228">
    <property type="entry name" value="CYCLIC DI-GMP PHOSPHODIESTERASE TM_0186-RELATED"/>
    <property type="match status" value="1"/>
</dbReference>
<dbReference type="SUPFAM" id="SSF109604">
    <property type="entry name" value="HD-domain/PDEase-like"/>
    <property type="match status" value="1"/>
</dbReference>
<sequence>MPATILTVDDEAMIRDLMVTALSREGYCCFQAGSAEEARAILQNNRVDLTILDIMMPGISGVDFLKELKALSPETVVLMVTAISDTETAMQCIHLGAYDYILKPFDVDRVLLTIRNSLEKQRLLAENREYQANLEKKVAEQTRQIRTAMEELNLAYNHTLTALVRALDAREKETGSHSERVMGYTMLLGEAMGINGNELDIMARGALLHDIGKIGISDNILLKPSRLDEEEWGVMMRHPQLGYDILSGIRFLKGPAEMVLTHHERFDGTGYPNGLSGQEIPLGARIFALVDTLDAMTSDRPYRMALPFDAVIREVKRCSGTQFDPKIVDVFLSIPRKHWEEVGKRSFMTDCP</sequence>
<dbReference type="SMART" id="SM00471">
    <property type="entry name" value="HDc"/>
    <property type="match status" value="1"/>
</dbReference>
<feature type="domain" description="Response regulatory" evidence="3">
    <location>
        <begin position="4"/>
        <end position="118"/>
    </location>
</feature>
<keyword evidence="1" id="KW-0597">Phosphoprotein</keyword>
<dbReference type="Gene3D" id="3.40.50.2300">
    <property type="match status" value="1"/>
</dbReference>
<feature type="coiled-coil region" evidence="2">
    <location>
        <begin position="120"/>
        <end position="151"/>
    </location>
</feature>
<dbReference type="InterPro" id="IPR052020">
    <property type="entry name" value="Cyclic_di-GMP/3'3'-cGAMP_PDE"/>
</dbReference>
<dbReference type="SMART" id="SM00448">
    <property type="entry name" value="REC"/>
    <property type="match status" value="1"/>
</dbReference>